<dbReference type="AlphaFoldDB" id="A0A2P2NTD1"/>
<organism evidence="2">
    <name type="scientific">Rhizophora mucronata</name>
    <name type="common">Asiatic mangrove</name>
    <dbReference type="NCBI Taxonomy" id="61149"/>
    <lineage>
        <taxon>Eukaryota</taxon>
        <taxon>Viridiplantae</taxon>
        <taxon>Streptophyta</taxon>
        <taxon>Embryophyta</taxon>
        <taxon>Tracheophyta</taxon>
        <taxon>Spermatophyta</taxon>
        <taxon>Magnoliopsida</taxon>
        <taxon>eudicotyledons</taxon>
        <taxon>Gunneridae</taxon>
        <taxon>Pentapetalae</taxon>
        <taxon>rosids</taxon>
        <taxon>fabids</taxon>
        <taxon>Malpighiales</taxon>
        <taxon>Rhizophoraceae</taxon>
        <taxon>Rhizophora</taxon>
    </lineage>
</organism>
<proteinExistence type="predicted"/>
<feature type="compositionally biased region" description="Polar residues" evidence="1">
    <location>
        <begin position="1"/>
        <end position="20"/>
    </location>
</feature>
<name>A0A2P2NTD1_RHIMU</name>
<evidence type="ECO:0000256" key="1">
    <source>
        <dbReference type="SAM" id="MobiDB-lite"/>
    </source>
</evidence>
<reference evidence="2" key="1">
    <citation type="submission" date="2018-02" db="EMBL/GenBank/DDBJ databases">
        <title>Rhizophora mucronata_Transcriptome.</title>
        <authorList>
            <person name="Meera S.P."/>
            <person name="Sreeshan A."/>
            <person name="Augustine A."/>
        </authorList>
    </citation>
    <scope>NUCLEOTIDE SEQUENCE</scope>
    <source>
        <tissue evidence="2">Leaf</tissue>
    </source>
</reference>
<evidence type="ECO:0000313" key="2">
    <source>
        <dbReference type="EMBL" id="MBX45651.1"/>
    </source>
</evidence>
<sequence length="29" mass="3452">MRLQKQLSLQKRYPQLSSRSHASEEHLIS</sequence>
<protein>
    <submittedName>
        <fullName evidence="2">Uncharacterized protein</fullName>
    </submittedName>
</protein>
<feature type="region of interest" description="Disordered" evidence="1">
    <location>
        <begin position="1"/>
        <end position="29"/>
    </location>
</feature>
<dbReference type="EMBL" id="GGEC01065167">
    <property type="protein sequence ID" value="MBX45651.1"/>
    <property type="molecule type" value="Transcribed_RNA"/>
</dbReference>
<accession>A0A2P2NTD1</accession>